<proteinExistence type="predicted"/>
<keyword evidence="1" id="KW-0812">Transmembrane</keyword>
<dbReference type="AlphaFoldDB" id="A0A942U8P4"/>
<keyword evidence="1" id="KW-1133">Transmembrane helix</keyword>
<dbReference type="EMBL" id="JAGYPF010000002">
    <property type="protein sequence ID" value="MBS4212919.1"/>
    <property type="molecule type" value="Genomic_DNA"/>
</dbReference>
<reference evidence="2" key="1">
    <citation type="submission" date="2021-05" db="EMBL/GenBank/DDBJ databases">
        <title>Novel Bacillus species.</title>
        <authorList>
            <person name="Liu G."/>
        </authorList>
    </citation>
    <scope>NUCLEOTIDE SEQUENCE</scope>
    <source>
        <strain evidence="2">FJAT-49825</strain>
    </source>
</reference>
<gene>
    <name evidence="2" type="ORF">KHA99_10725</name>
</gene>
<dbReference type="Proteomes" id="UP000679749">
    <property type="component" value="Unassembled WGS sequence"/>
</dbReference>
<evidence type="ECO:0000313" key="3">
    <source>
        <dbReference type="Proteomes" id="UP000679749"/>
    </source>
</evidence>
<evidence type="ECO:0000256" key="1">
    <source>
        <dbReference type="SAM" id="Phobius"/>
    </source>
</evidence>
<evidence type="ECO:0000313" key="2">
    <source>
        <dbReference type="EMBL" id="MBS4212919.1"/>
    </source>
</evidence>
<accession>A0A942U8P4</accession>
<keyword evidence="3" id="KW-1185">Reference proteome</keyword>
<keyword evidence="1" id="KW-0472">Membrane</keyword>
<sequence length="45" mass="5228">MSKSYWLTPEEVLRRKKMKKNLVYTSIVFATIILSALLTIVSNQL</sequence>
<protein>
    <submittedName>
        <fullName evidence="2">Uncharacterized protein</fullName>
    </submittedName>
</protein>
<organism evidence="2 3">
    <name type="scientific">Neobacillus rhizophilus</name>
    <dbReference type="NCBI Taxonomy" id="2833579"/>
    <lineage>
        <taxon>Bacteria</taxon>
        <taxon>Bacillati</taxon>
        <taxon>Bacillota</taxon>
        <taxon>Bacilli</taxon>
        <taxon>Bacillales</taxon>
        <taxon>Bacillaceae</taxon>
        <taxon>Neobacillus</taxon>
    </lineage>
</organism>
<name>A0A942U8P4_9BACI</name>
<dbReference type="RefSeq" id="WP_213117438.1">
    <property type="nucleotide sequence ID" value="NZ_JAGYPF010000002.1"/>
</dbReference>
<comment type="caution">
    <text evidence="2">The sequence shown here is derived from an EMBL/GenBank/DDBJ whole genome shotgun (WGS) entry which is preliminary data.</text>
</comment>
<feature type="transmembrane region" description="Helical" evidence="1">
    <location>
        <begin position="21"/>
        <end position="41"/>
    </location>
</feature>